<keyword evidence="2" id="KW-1185">Reference proteome</keyword>
<protein>
    <submittedName>
        <fullName evidence="1">Uncharacterized protein</fullName>
    </submittedName>
</protein>
<reference evidence="1" key="1">
    <citation type="submission" date="2023-08" db="EMBL/GenBank/DDBJ databases">
        <title>Chromosome-level Genome Assembly of mud carp (Cirrhinus molitorella).</title>
        <authorList>
            <person name="Liu H."/>
        </authorList>
    </citation>
    <scope>NUCLEOTIDE SEQUENCE</scope>
    <source>
        <strain evidence="1">Prfri</strain>
        <tissue evidence="1">Muscle</tissue>
    </source>
</reference>
<dbReference type="Proteomes" id="UP001187343">
    <property type="component" value="Unassembled WGS sequence"/>
</dbReference>
<evidence type="ECO:0000313" key="1">
    <source>
        <dbReference type="EMBL" id="KAK2879170.1"/>
    </source>
</evidence>
<dbReference type="EMBL" id="JAUYZG010000019">
    <property type="protein sequence ID" value="KAK2879170.1"/>
    <property type="molecule type" value="Genomic_DNA"/>
</dbReference>
<comment type="caution">
    <text evidence="1">The sequence shown here is derived from an EMBL/GenBank/DDBJ whole genome shotgun (WGS) entry which is preliminary data.</text>
</comment>
<gene>
    <name evidence="1" type="ORF">Q8A67_019961</name>
</gene>
<organism evidence="1 2">
    <name type="scientific">Cirrhinus molitorella</name>
    <name type="common">mud carp</name>
    <dbReference type="NCBI Taxonomy" id="172907"/>
    <lineage>
        <taxon>Eukaryota</taxon>
        <taxon>Metazoa</taxon>
        <taxon>Chordata</taxon>
        <taxon>Craniata</taxon>
        <taxon>Vertebrata</taxon>
        <taxon>Euteleostomi</taxon>
        <taxon>Actinopterygii</taxon>
        <taxon>Neopterygii</taxon>
        <taxon>Teleostei</taxon>
        <taxon>Ostariophysi</taxon>
        <taxon>Cypriniformes</taxon>
        <taxon>Cyprinidae</taxon>
        <taxon>Labeoninae</taxon>
        <taxon>Labeonini</taxon>
        <taxon>Cirrhinus</taxon>
    </lineage>
</organism>
<accession>A0AA88PFD5</accession>
<dbReference type="AlphaFoldDB" id="A0AA88PFD5"/>
<proteinExistence type="predicted"/>
<name>A0AA88PFD5_9TELE</name>
<evidence type="ECO:0000313" key="2">
    <source>
        <dbReference type="Proteomes" id="UP001187343"/>
    </source>
</evidence>
<sequence>MLTILAQENTQRRPVCNIIYILSNRKISSTCSSSSSRFLLLLQLPDLFLLSSMPHYETSPLIGQREPYHLRQARRHHSGLIYDCMDQIIKSPAEHRQRLAAHLQLPVHTGVSKSESP</sequence>